<evidence type="ECO:0000259" key="2">
    <source>
        <dbReference type="PROSITE" id="PS50004"/>
    </source>
</evidence>
<sequence length="268" mass="31050">MTNFQYYPTREKTIDLGNGLPAFTSKTHTVQPGASSFDEPVEENFGRIYFKLDYDFSQSKLSVAIVECRNLPPMDRNGKSDPYVKLSILPERKQKFETKIIRNTLNPVYNETFLFSIPFNELQSKSLLMVVFDYDRLSKDDKMGQIVVPLDSIDFGQTTDLDRALCRPERDDDKDCRLGDICFSTRYRPATGTITLTIMEARNLKKMDVGGSSDPYVKIYLYHGRKLLSKKKTSRKYKTLNPYYNESFQFKVEPNMMDVSRILLIKIV</sequence>
<keyword evidence="4" id="KW-1185">Reference proteome</keyword>
<dbReference type="GO" id="GO:0001786">
    <property type="term" value="F:phosphatidylserine binding"/>
    <property type="evidence" value="ECO:0007669"/>
    <property type="project" value="TreeGrafter"/>
</dbReference>
<feature type="domain" description="C2" evidence="2">
    <location>
        <begin position="44"/>
        <end position="163"/>
    </location>
</feature>
<dbReference type="GO" id="GO:0000149">
    <property type="term" value="F:SNARE binding"/>
    <property type="evidence" value="ECO:0007669"/>
    <property type="project" value="TreeGrafter"/>
</dbReference>
<dbReference type="Pfam" id="PF00168">
    <property type="entry name" value="C2"/>
    <property type="match status" value="2"/>
</dbReference>
<dbReference type="AlphaFoldDB" id="A0A2A2LQX7"/>
<dbReference type="GO" id="GO:0005544">
    <property type="term" value="F:calcium-dependent phospholipid binding"/>
    <property type="evidence" value="ECO:0007669"/>
    <property type="project" value="TreeGrafter"/>
</dbReference>
<dbReference type="PRINTS" id="PR00360">
    <property type="entry name" value="C2DOMAIN"/>
</dbReference>
<dbReference type="EMBL" id="LIAE01006521">
    <property type="protein sequence ID" value="PAV88347.1"/>
    <property type="molecule type" value="Genomic_DNA"/>
</dbReference>
<dbReference type="SMART" id="SM00239">
    <property type="entry name" value="C2"/>
    <property type="match status" value="2"/>
</dbReference>
<dbReference type="Gene3D" id="2.60.40.150">
    <property type="entry name" value="C2 domain"/>
    <property type="match status" value="2"/>
</dbReference>
<dbReference type="InterPro" id="IPR001565">
    <property type="entry name" value="Synaptotagmin"/>
</dbReference>
<dbReference type="STRING" id="2018661.A0A2A2LQX7"/>
<dbReference type="Proteomes" id="UP000218231">
    <property type="component" value="Unassembled WGS sequence"/>
</dbReference>
<feature type="domain" description="C2" evidence="2">
    <location>
        <begin position="177"/>
        <end position="268"/>
    </location>
</feature>
<proteinExistence type="predicted"/>
<dbReference type="OrthoDB" id="67700at2759"/>
<dbReference type="PANTHER" id="PTHR10024:SF352">
    <property type="entry name" value="SYNAPTOTAGMIN 2"/>
    <property type="match status" value="1"/>
</dbReference>
<evidence type="ECO:0000313" key="3">
    <source>
        <dbReference type="EMBL" id="PAV88347.1"/>
    </source>
</evidence>
<dbReference type="GO" id="GO:0031045">
    <property type="term" value="C:dense core granule"/>
    <property type="evidence" value="ECO:0007669"/>
    <property type="project" value="TreeGrafter"/>
</dbReference>
<dbReference type="SUPFAM" id="SSF49562">
    <property type="entry name" value="C2 domain (Calcium/lipid-binding domain, CaLB)"/>
    <property type="match status" value="2"/>
</dbReference>
<dbReference type="GO" id="GO:0030424">
    <property type="term" value="C:axon"/>
    <property type="evidence" value="ECO:0007669"/>
    <property type="project" value="TreeGrafter"/>
</dbReference>
<dbReference type="GO" id="GO:0030276">
    <property type="term" value="F:clathrin binding"/>
    <property type="evidence" value="ECO:0007669"/>
    <property type="project" value="TreeGrafter"/>
</dbReference>
<organism evidence="3 4">
    <name type="scientific">Diploscapter pachys</name>
    <dbReference type="NCBI Taxonomy" id="2018661"/>
    <lineage>
        <taxon>Eukaryota</taxon>
        <taxon>Metazoa</taxon>
        <taxon>Ecdysozoa</taxon>
        <taxon>Nematoda</taxon>
        <taxon>Chromadorea</taxon>
        <taxon>Rhabditida</taxon>
        <taxon>Rhabditina</taxon>
        <taxon>Rhabditomorpha</taxon>
        <taxon>Rhabditoidea</taxon>
        <taxon>Rhabditidae</taxon>
        <taxon>Diploscapter</taxon>
    </lineage>
</organism>
<dbReference type="GO" id="GO:0005509">
    <property type="term" value="F:calcium ion binding"/>
    <property type="evidence" value="ECO:0007669"/>
    <property type="project" value="TreeGrafter"/>
</dbReference>
<reference evidence="3 4" key="1">
    <citation type="journal article" date="2017" name="Curr. Biol.">
        <title>Genome architecture and evolution of a unichromosomal asexual nematode.</title>
        <authorList>
            <person name="Fradin H."/>
            <person name="Zegar C."/>
            <person name="Gutwein M."/>
            <person name="Lucas J."/>
            <person name="Kovtun M."/>
            <person name="Corcoran D."/>
            <person name="Baugh L.R."/>
            <person name="Kiontke K."/>
            <person name="Gunsalus K."/>
            <person name="Fitch D.H."/>
            <person name="Piano F."/>
        </authorList>
    </citation>
    <scope>NUCLEOTIDE SEQUENCE [LARGE SCALE GENOMIC DNA]</scope>
    <source>
        <strain evidence="3">PF1309</strain>
    </source>
</reference>
<dbReference type="GO" id="GO:0048488">
    <property type="term" value="P:synaptic vesicle endocytosis"/>
    <property type="evidence" value="ECO:0007669"/>
    <property type="project" value="TreeGrafter"/>
</dbReference>
<keyword evidence="1" id="KW-0677">Repeat</keyword>
<name>A0A2A2LQX7_9BILA</name>
<dbReference type="PRINTS" id="PR00399">
    <property type="entry name" value="SYNAPTOTAGMN"/>
</dbReference>
<dbReference type="GO" id="GO:0030672">
    <property type="term" value="C:synaptic vesicle membrane"/>
    <property type="evidence" value="ECO:0007669"/>
    <property type="project" value="TreeGrafter"/>
</dbReference>
<dbReference type="GO" id="GO:0005886">
    <property type="term" value="C:plasma membrane"/>
    <property type="evidence" value="ECO:0007669"/>
    <property type="project" value="TreeGrafter"/>
</dbReference>
<gene>
    <name evidence="3" type="ORF">WR25_07586</name>
</gene>
<comment type="caution">
    <text evidence="3">The sequence shown here is derived from an EMBL/GenBank/DDBJ whole genome shotgun (WGS) entry which is preliminary data.</text>
</comment>
<dbReference type="InterPro" id="IPR035892">
    <property type="entry name" value="C2_domain_sf"/>
</dbReference>
<protein>
    <recommendedName>
        <fullName evidence="2">C2 domain-containing protein</fullName>
    </recommendedName>
</protein>
<evidence type="ECO:0000256" key="1">
    <source>
        <dbReference type="ARBA" id="ARBA00022737"/>
    </source>
</evidence>
<dbReference type="GO" id="GO:0048791">
    <property type="term" value="P:calcium ion-regulated exocytosis of neurotransmitter"/>
    <property type="evidence" value="ECO:0007669"/>
    <property type="project" value="TreeGrafter"/>
</dbReference>
<dbReference type="InterPro" id="IPR000008">
    <property type="entry name" value="C2_dom"/>
</dbReference>
<evidence type="ECO:0000313" key="4">
    <source>
        <dbReference type="Proteomes" id="UP000218231"/>
    </source>
</evidence>
<dbReference type="PANTHER" id="PTHR10024">
    <property type="entry name" value="SYNAPTOTAGMIN"/>
    <property type="match status" value="1"/>
</dbReference>
<dbReference type="PROSITE" id="PS50004">
    <property type="entry name" value="C2"/>
    <property type="match status" value="2"/>
</dbReference>
<accession>A0A2A2LQX7</accession>